<dbReference type="Proteomes" id="UP000315133">
    <property type="component" value="Unassembled WGS sequence"/>
</dbReference>
<dbReference type="EMBL" id="VFPU01000001">
    <property type="protein sequence ID" value="TQM97169.1"/>
    <property type="molecule type" value="Genomic_DNA"/>
</dbReference>
<keyword evidence="2" id="KW-1185">Reference proteome</keyword>
<dbReference type="GO" id="GO:0003677">
    <property type="term" value="F:DNA binding"/>
    <property type="evidence" value="ECO:0007669"/>
    <property type="project" value="InterPro"/>
</dbReference>
<dbReference type="Pfam" id="PF02452">
    <property type="entry name" value="PemK_toxin"/>
    <property type="match status" value="1"/>
</dbReference>
<name>A0A543KQ06_9MICO</name>
<evidence type="ECO:0000313" key="1">
    <source>
        <dbReference type="EMBL" id="TQM97169.1"/>
    </source>
</evidence>
<comment type="caution">
    <text evidence="1">The sequence shown here is derived from an EMBL/GenBank/DDBJ whole genome shotgun (WGS) entry which is preliminary data.</text>
</comment>
<dbReference type="SUPFAM" id="SSF50118">
    <property type="entry name" value="Cell growth inhibitor/plasmid maintenance toxic component"/>
    <property type="match status" value="1"/>
</dbReference>
<dbReference type="RefSeq" id="WP_141818675.1">
    <property type="nucleotide sequence ID" value="NZ_BAAAIL010000002.1"/>
</dbReference>
<accession>A0A543KQ06</accession>
<dbReference type="InterPro" id="IPR003477">
    <property type="entry name" value="PemK-like"/>
</dbReference>
<dbReference type="AlphaFoldDB" id="A0A543KQ06"/>
<gene>
    <name evidence="1" type="ORF">FB476_2072</name>
</gene>
<organism evidence="1 2">
    <name type="scientific">Ornithinimicrobium humiphilum</name>
    <dbReference type="NCBI Taxonomy" id="125288"/>
    <lineage>
        <taxon>Bacteria</taxon>
        <taxon>Bacillati</taxon>
        <taxon>Actinomycetota</taxon>
        <taxon>Actinomycetes</taxon>
        <taxon>Micrococcales</taxon>
        <taxon>Ornithinimicrobiaceae</taxon>
        <taxon>Ornithinimicrobium</taxon>
    </lineage>
</organism>
<protein>
    <submittedName>
        <fullName evidence="1">PemK-like, MazF-like toxin of type II toxin-antitoxin system</fullName>
    </submittedName>
</protein>
<reference evidence="1 2" key="1">
    <citation type="submission" date="2019-06" db="EMBL/GenBank/DDBJ databases">
        <title>Sequencing the genomes of 1000 actinobacteria strains.</title>
        <authorList>
            <person name="Klenk H.-P."/>
        </authorList>
    </citation>
    <scope>NUCLEOTIDE SEQUENCE [LARGE SCALE GENOMIC DNA]</scope>
    <source>
        <strain evidence="1 2">DSM 12362</strain>
    </source>
</reference>
<proteinExistence type="predicted"/>
<dbReference type="OrthoDB" id="5184628at2"/>
<sequence length="174" mass="19435">MSAEHRTPAVPGAERVRTGARRAVDAVGRLVSPSRRPRVIAPEGARPASYSYAPVDDDRADPGEIVWAWVPYEEDARKGKDRPVLVVGRDGRHLLALQLTSKDHDLDEAQEAAAGRFWVDIGTGAWDVRRRPSEARVDRLLRLHPSAVRRVGAVLDRKIFDEVMTQVTRFFPTP</sequence>
<evidence type="ECO:0000313" key="2">
    <source>
        <dbReference type="Proteomes" id="UP000315133"/>
    </source>
</evidence>